<evidence type="ECO:0000313" key="2">
    <source>
        <dbReference type="Proteomes" id="UP000054166"/>
    </source>
</evidence>
<accession>A0A0C3BBJ7</accession>
<sequence>MADGGSHFDCNESPWLNGLLEGSNGILLNALKRLCAPGLGEDEYEQMTVKDIPNNWPDHLDAAIKHLNDRILPSLKYSLNELLLGLQHLGGYAATVDHAVKRKAAFDARLRKRTPKVVVFQPGDLVQVHATEWVHTFAAIKKLIPMWSIPHSVVTRQLNSYTLEMLGGLPLAGVYNSRRLRTFKPREGTKLAMEELICMEAHEGDGIKPEDWVVGGGVASGDTVGGKTVP</sequence>
<evidence type="ECO:0008006" key="3">
    <source>
        <dbReference type="Google" id="ProtNLM"/>
    </source>
</evidence>
<evidence type="ECO:0000313" key="1">
    <source>
        <dbReference type="EMBL" id="KIM74692.1"/>
    </source>
</evidence>
<name>A0A0C3BBJ7_PILCF</name>
<dbReference type="InParanoid" id="A0A0C3BBJ7"/>
<protein>
    <recommendedName>
        <fullName evidence="3">Integrase catalytic domain-containing protein</fullName>
    </recommendedName>
</protein>
<dbReference type="GO" id="GO:0003676">
    <property type="term" value="F:nucleic acid binding"/>
    <property type="evidence" value="ECO:0007669"/>
    <property type="project" value="InterPro"/>
</dbReference>
<dbReference type="InterPro" id="IPR036397">
    <property type="entry name" value="RNaseH_sf"/>
</dbReference>
<dbReference type="EMBL" id="KN833057">
    <property type="protein sequence ID" value="KIM74692.1"/>
    <property type="molecule type" value="Genomic_DNA"/>
</dbReference>
<reference evidence="1 2" key="1">
    <citation type="submission" date="2014-04" db="EMBL/GenBank/DDBJ databases">
        <authorList>
            <consortium name="DOE Joint Genome Institute"/>
            <person name="Kuo A."/>
            <person name="Tarkka M."/>
            <person name="Buscot F."/>
            <person name="Kohler A."/>
            <person name="Nagy L.G."/>
            <person name="Floudas D."/>
            <person name="Copeland A."/>
            <person name="Barry K.W."/>
            <person name="Cichocki N."/>
            <person name="Veneault-Fourrey C."/>
            <person name="LaButti K."/>
            <person name="Lindquist E.A."/>
            <person name="Lipzen A."/>
            <person name="Lundell T."/>
            <person name="Morin E."/>
            <person name="Murat C."/>
            <person name="Sun H."/>
            <person name="Tunlid A."/>
            <person name="Henrissat B."/>
            <person name="Grigoriev I.V."/>
            <person name="Hibbett D.S."/>
            <person name="Martin F."/>
            <person name="Nordberg H.P."/>
            <person name="Cantor M.N."/>
            <person name="Hua S.X."/>
        </authorList>
    </citation>
    <scope>NUCLEOTIDE SEQUENCE [LARGE SCALE GENOMIC DNA]</scope>
    <source>
        <strain evidence="1 2">F 1598</strain>
    </source>
</reference>
<dbReference type="Gene3D" id="3.30.420.10">
    <property type="entry name" value="Ribonuclease H-like superfamily/Ribonuclease H"/>
    <property type="match status" value="1"/>
</dbReference>
<keyword evidence="2" id="KW-1185">Reference proteome</keyword>
<organism evidence="1 2">
    <name type="scientific">Piloderma croceum (strain F 1598)</name>
    <dbReference type="NCBI Taxonomy" id="765440"/>
    <lineage>
        <taxon>Eukaryota</taxon>
        <taxon>Fungi</taxon>
        <taxon>Dikarya</taxon>
        <taxon>Basidiomycota</taxon>
        <taxon>Agaricomycotina</taxon>
        <taxon>Agaricomycetes</taxon>
        <taxon>Agaricomycetidae</taxon>
        <taxon>Atheliales</taxon>
        <taxon>Atheliaceae</taxon>
        <taxon>Piloderma</taxon>
    </lineage>
</organism>
<dbReference type="Proteomes" id="UP000054166">
    <property type="component" value="Unassembled WGS sequence"/>
</dbReference>
<reference evidence="2" key="2">
    <citation type="submission" date="2015-01" db="EMBL/GenBank/DDBJ databases">
        <title>Evolutionary Origins and Diversification of the Mycorrhizal Mutualists.</title>
        <authorList>
            <consortium name="DOE Joint Genome Institute"/>
            <consortium name="Mycorrhizal Genomics Consortium"/>
            <person name="Kohler A."/>
            <person name="Kuo A."/>
            <person name="Nagy L.G."/>
            <person name="Floudas D."/>
            <person name="Copeland A."/>
            <person name="Barry K.W."/>
            <person name="Cichocki N."/>
            <person name="Veneault-Fourrey C."/>
            <person name="LaButti K."/>
            <person name="Lindquist E.A."/>
            <person name="Lipzen A."/>
            <person name="Lundell T."/>
            <person name="Morin E."/>
            <person name="Murat C."/>
            <person name="Riley R."/>
            <person name="Ohm R."/>
            <person name="Sun H."/>
            <person name="Tunlid A."/>
            <person name="Henrissat B."/>
            <person name="Grigoriev I.V."/>
            <person name="Hibbett D.S."/>
            <person name="Martin F."/>
        </authorList>
    </citation>
    <scope>NUCLEOTIDE SEQUENCE [LARGE SCALE GENOMIC DNA]</scope>
    <source>
        <strain evidence="2">F 1598</strain>
    </source>
</reference>
<proteinExistence type="predicted"/>
<dbReference type="AlphaFoldDB" id="A0A0C3BBJ7"/>
<dbReference type="HOGENOM" id="CLU_058076_0_0_1"/>
<gene>
    <name evidence="1" type="ORF">PILCRDRAFT_14247</name>
</gene>
<dbReference type="OrthoDB" id="3237746at2759"/>